<dbReference type="EMBL" id="SMAO01000002">
    <property type="protein sequence ID" value="TCT22808.1"/>
    <property type="molecule type" value="Genomic_DNA"/>
</dbReference>
<keyword evidence="1" id="KW-0597">Phosphoprotein</keyword>
<dbReference type="Gene3D" id="3.40.50.2300">
    <property type="match status" value="1"/>
</dbReference>
<comment type="caution">
    <text evidence="3">The sequence shown here is derived from an EMBL/GenBank/DDBJ whole genome shotgun (WGS) entry which is preliminary data.</text>
</comment>
<dbReference type="GO" id="GO:0000160">
    <property type="term" value="P:phosphorelay signal transduction system"/>
    <property type="evidence" value="ECO:0007669"/>
    <property type="project" value="InterPro"/>
</dbReference>
<dbReference type="InterPro" id="IPR052893">
    <property type="entry name" value="TCS_response_regulator"/>
</dbReference>
<dbReference type="InterPro" id="IPR001789">
    <property type="entry name" value="Sig_transdc_resp-reg_receiver"/>
</dbReference>
<dbReference type="PROSITE" id="PS50110">
    <property type="entry name" value="RESPONSE_REGULATORY"/>
    <property type="match status" value="1"/>
</dbReference>
<evidence type="ECO:0000256" key="1">
    <source>
        <dbReference type="PROSITE-ProRule" id="PRU00169"/>
    </source>
</evidence>
<reference evidence="3 4" key="1">
    <citation type="submission" date="2019-03" db="EMBL/GenBank/DDBJ databases">
        <title>Genomic Encyclopedia of Type Strains, Phase IV (KMG-IV): sequencing the most valuable type-strain genomes for metagenomic binning, comparative biology and taxonomic classification.</title>
        <authorList>
            <person name="Goeker M."/>
        </authorList>
    </citation>
    <scope>NUCLEOTIDE SEQUENCE [LARGE SCALE GENOMIC DNA]</scope>
    <source>
        <strain evidence="3 4">DSM 13587</strain>
    </source>
</reference>
<gene>
    <name evidence="3" type="ORF">EDC35_102139</name>
</gene>
<dbReference type="PANTHER" id="PTHR44520">
    <property type="entry name" value="RESPONSE REGULATOR RCP1-RELATED"/>
    <property type="match status" value="1"/>
</dbReference>
<evidence type="ECO:0000313" key="4">
    <source>
        <dbReference type="Proteomes" id="UP000295717"/>
    </source>
</evidence>
<protein>
    <submittedName>
        <fullName evidence="3">Response regulator receiver domain-containing protein</fullName>
    </submittedName>
</protein>
<evidence type="ECO:0000313" key="3">
    <source>
        <dbReference type="EMBL" id="TCT22808.1"/>
    </source>
</evidence>
<dbReference type="Proteomes" id="UP000295717">
    <property type="component" value="Unassembled WGS sequence"/>
</dbReference>
<organism evidence="3 4">
    <name type="scientific">Thiobaca trueperi</name>
    <dbReference type="NCBI Taxonomy" id="127458"/>
    <lineage>
        <taxon>Bacteria</taxon>
        <taxon>Pseudomonadati</taxon>
        <taxon>Pseudomonadota</taxon>
        <taxon>Gammaproteobacteria</taxon>
        <taxon>Chromatiales</taxon>
        <taxon>Chromatiaceae</taxon>
        <taxon>Thiobaca</taxon>
    </lineage>
</organism>
<feature type="modified residue" description="4-aspartylphosphate" evidence="1">
    <location>
        <position position="59"/>
    </location>
</feature>
<sequence length="146" mass="15626">MIVEDSNEDYALTLWALQRAGFSRPVRRATGVAEALALLAPDHPDAVAGSLSFAVLLLDLNLPDGTGLDLLAALRAECDGVLPLPTVILTSSNNPREIDGLYRLGVAGYIIKPLERNRFADQIRAFVDYWFDAVTLPPLVGGGGPV</sequence>
<proteinExistence type="predicted"/>
<keyword evidence="4" id="KW-1185">Reference proteome</keyword>
<dbReference type="Pfam" id="PF00072">
    <property type="entry name" value="Response_reg"/>
    <property type="match status" value="1"/>
</dbReference>
<evidence type="ECO:0000259" key="2">
    <source>
        <dbReference type="PROSITE" id="PS50110"/>
    </source>
</evidence>
<dbReference type="AlphaFoldDB" id="A0A4R3N194"/>
<dbReference type="SUPFAM" id="SSF52172">
    <property type="entry name" value="CheY-like"/>
    <property type="match status" value="1"/>
</dbReference>
<name>A0A4R3N194_9GAMM</name>
<dbReference type="PANTHER" id="PTHR44520:SF2">
    <property type="entry name" value="RESPONSE REGULATOR RCP1"/>
    <property type="match status" value="1"/>
</dbReference>
<dbReference type="InterPro" id="IPR011006">
    <property type="entry name" value="CheY-like_superfamily"/>
</dbReference>
<dbReference type="SMART" id="SM00448">
    <property type="entry name" value="REC"/>
    <property type="match status" value="1"/>
</dbReference>
<accession>A0A4R3N194</accession>
<feature type="domain" description="Response regulatory" evidence="2">
    <location>
        <begin position="1"/>
        <end position="127"/>
    </location>
</feature>